<name>A0A7W4NY07_9PROT</name>
<keyword evidence="2" id="KW-1185">Reference proteome</keyword>
<organism evidence="1 2">
    <name type="scientific">Gluconacetobacter aggeris</name>
    <dbReference type="NCBI Taxonomy" id="1286186"/>
    <lineage>
        <taxon>Bacteria</taxon>
        <taxon>Pseudomonadati</taxon>
        <taxon>Pseudomonadota</taxon>
        <taxon>Alphaproteobacteria</taxon>
        <taxon>Acetobacterales</taxon>
        <taxon>Acetobacteraceae</taxon>
        <taxon>Gluconacetobacter</taxon>
    </lineage>
</organism>
<comment type="caution">
    <text evidence="1">The sequence shown here is derived from an EMBL/GenBank/DDBJ whole genome shotgun (WGS) entry which is preliminary data.</text>
</comment>
<dbReference type="AlphaFoldDB" id="A0A7W4NY07"/>
<evidence type="ECO:0000313" key="2">
    <source>
        <dbReference type="Proteomes" id="UP000559860"/>
    </source>
</evidence>
<gene>
    <name evidence="1" type="ORF">HLH36_18575</name>
</gene>
<evidence type="ECO:0000313" key="1">
    <source>
        <dbReference type="EMBL" id="MBB2170322.1"/>
    </source>
</evidence>
<proteinExistence type="predicted"/>
<accession>A0A7W4NY07</accession>
<dbReference type="Proteomes" id="UP000559860">
    <property type="component" value="Unassembled WGS sequence"/>
</dbReference>
<reference evidence="1 2" key="1">
    <citation type="submission" date="2020-04" db="EMBL/GenBank/DDBJ databases">
        <title>Description of novel Gluconacetobacter.</title>
        <authorList>
            <person name="Sombolestani A."/>
        </authorList>
    </citation>
    <scope>NUCLEOTIDE SEQUENCE [LARGE SCALE GENOMIC DNA]</scope>
    <source>
        <strain evidence="1 2">LMG 27801</strain>
    </source>
</reference>
<dbReference type="EMBL" id="JABEQD010000022">
    <property type="protein sequence ID" value="MBB2170322.1"/>
    <property type="molecule type" value="Genomic_DNA"/>
</dbReference>
<protein>
    <submittedName>
        <fullName evidence="1">Uncharacterized protein</fullName>
    </submittedName>
</protein>
<sequence>MPFRYIFNIPAGSLVHISGDPLVPPRTENAADYLVETAVLTESRLKRPKRGYTVWEIITADDDQDLRVHLRLPELKNYLLKKLIVSKMVVPVAPNESEEGADHS</sequence>
<dbReference type="RefSeq" id="WP_182987767.1">
    <property type="nucleotide sequence ID" value="NZ_JABEQD010000022.1"/>
</dbReference>